<dbReference type="RefSeq" id="WP_081451208.1">
    <property type="nucleotide sequence ID" value="NZ_CP029206.1"/>
</dbReference>
<evidence type="ECO:0000256" key="8">
    <source>
        <dbReference type="SAM" id="SignalP"/>
    </source>
</evidence>
<dbReference type="SUPFAM" id="SSF48452">
    <property type="entry name" value="TPR-like"/>
    <property type="match status" value="1"/>
</dbReference>
<organism evidence="11 12">
    <name type="scientific">Actinobacillus porcitonsillarum</name>
    <dbReference type="NCBI Taxonomy" id="189834"/>
    <lineage>
        <taxon>Bacteria</taxon>
        <taxon>Pseudomonadati</taxon>
        <taxon>Pseudomonadota</taxon>
        <taxon>Gammaproteobacteria</taxon>
        <taxon>Pasteurellales</taxon>
        <taxon>Pasteurellaceae</taxon>
        <taxon>Actinobacillus</taxon>
    </lineage>
</organism>
<dbReference type="GO" id="GO:0009279">
    <property type="term" value="C:cell outer membrane"/>
    <property type="evidence" value="ECO:0007669"/>
    <property type="project" value="UniProtKB-SubCell"/>
</dbReference>
<feature type="signal peptide" evidence="8">
    <location>
        <begin position="1"/>
        <end position="24"/>
    </location>
</feature>
<protein>
    <submittedName>
        <fullName evidence="11">DUF560 domain-containing protein</fullName>
    </submittedName>
</protein>
<keyword evidence="5" id="KW-0472">Membrane</keyword>
<keyword evidence="12" id="KW-1185">Reference proteome</keyword>
<evidence type="ECO:0000256" key="7">
    <source>
        <dbReference type="ARBA" id="ARBA00023609"/>
    </source>
</evidence>
<dbReference type="AlphaFoldDB" id="A0A2U8FI94"/>
<proteinExistence type="inferred from homology"/>
<dbReference type="KEGG" id="apor:DDU33_03900"/>
<keyword evidence="3" id="KW-0812">Transmembrane</keyword>
<evidence type="ECO:0000256" key="4">
    <source>
        <dbReference type="ARBA" id="ARBA00022729"/>
    </source>
</evidence>
<evidence type="ECO:0000259" key="9">
    <source>
        <dbReference type="Pfam" id="PF04575"/>
    </source>
</evidence>
<comment type="similarity">
    <text evidence="7">Belongs to the Slam family.</text>
</comment>
<feature type="domain" description="Surface lipoprotein assembly modifier N-terminal TPR repeats region" evidence="10">
    <location>
        <begin position="75"/>
        <end position="175"/>
    </location>
</feature>
<keyword evidence="2" id="KW-1134">Transmembrane beta strand</keyword>
<dbReference type="InterPro" id="IPR011990">
    <property type="entry name" value="TPR-like_helical_dom_sf"/>
</dbReference>
<dbReference type="Pfam" id="PF24575">
    <property type="entry name" value="TPR_Slam"/>
    <property type="match status" value="1"/>
</dbReference>
<name>A0A2U8FI94_9PAST</name>
<dbReference type="InterPro" id="IPR057556">
    <property type="entry name" value="TPR_Slam"/>
</dbReference>
<evidence type="ECO:0000259" key="10">
    <source>
        <dbReference type="Pfam" id="PF24575"/>
    </source>
</evidence>
<accession>A0A2U8FI94</accession>
<keyword evidence="4 8" id="KW-0732">Signal</keyword>
<evidence type="ECO:0000256" key="6">
    <source>
        <dbReference type="ARBA" id="ARBA00023237"/>
    </source>
</evidence>
<sequence>MMKKRKYSFTVGGLLLCCSSLSSAFTEVQSQPTYFAPLREKLPNEDFLFVQPEPIKIQDTDVIPAVGIISHNTLHVEQLMYQPELLTHLLISSLQSNHQQAVILLLPVYQRLSQPNEFLLQWAKAVVAVTERDFSTAIRLYRGLISENPQLFTVRLQLAIALFGDKQYVAAQEQFEKLVASSPTEQFTRLIASYQELLKRQNYWEINGGFTYLNEDNINNAPKLGTQSGFWKSTEQPENAQGINYFFLASKKWALSRGFFTAFSLESHGKYYWDNKKYNEIQIRSGLGIGYQNHQYEISLTPFVEQSWYAGGPRGSIQGTLHRHSITLGSRVNSEIQLSPHWKINSIFEYAKLNYIQRKNLNGQSQYATMLLHYLPSGKQYWFGGIDLYRKTAQQKAAQYIRYSLKLGWGQEWPKGISSRLSVYYARRNYAAPLASPDAFLPKFYKEKQKNREYGISATIWHRGIHFWGITPKITWSYQRIKSNNLFDNYDRHQVFLNFNKTF</sequence>
<evidence type="ECO:0000256" key="1">
    <source>
        <dbReference type="ARBA" id="ARBA00004571"/>
    </source>
</evidence>
<dbReference type="Gene3D" id="1.25.40.10">
    <property type="entry name" value="Tetratricopeptide repeat domain"/>
    <property type="match status" value="1"/>
</dbReference>
<dbReference type="Pfam" id="PF04575">
    <property type="entry name" value="SlipAM"/>
    <property type="match status" value="1"/>
</dbReference>
<evidence type="ECO:0000256" key="5">
    <source>
        <dbReference type="ARBA" id="ARBA00023136"/>
    </source>
</evidence>
<dbReference type="InterPro" id="IPR007655">
    <property type="entry name" value="Slam_C"/>
</dbReference>
<reference evidence="12" key="1">
    <citation type="submission" date="2018-05" db="EMBL/GenBank/DDBJ databases">
        <title>Complete genome sequence of Actinobacillus porcitonsillarum reference strain 9953L55 (CCUG 46996).</title>
        <authorList>
            <person name="Dona V."/>
            <person name="Perreten V."/>
        </authorList>
    </citation>
    <scope>NUCLEOTIDE SEQUENCE [LARGE SCALE GENOMIC DNA]</scope>
    <source>
        <strain evidence="12">9953L55</strain>
    </source>
</reference>
<evidence type="ECO:0000256" key="2">
    <source>
        <dbReference type="ARBA" id="ARBA00022452"/>
    </source>
</evidence>
<gene>
    <name evidence="11" type="ORF">DDU33_03900</name>
</gene>
<keyword evidence="6" id="KW-0998">Cell outer membrane</keyword>
<evidence type="ECO:0000313" key="11">
    <source>
        <dbReference type="EMBL" id="AWI50688.1"/>
    </source>
</evidence>
<evidence type="ECO:0000256" key="3">
    <source>
        <dbReference type="ARBA" id="ARBA00022692"/>
    </source>
</evidence>
<dbReference type="EMBL" id="CP029206">
    <property type="protein sequence ID" value="AWI50688.1"/>
    <property type="molecule type" value="Genomic_DNA"/>
</dbReference>
<feature type="domain" description="Surface lipoprotein assembly modifier C-terminal" evidence="9">
    <location>
        <begin position="204"/>
        <end position="503"/>
    </location>
</feature>
<evidence type="ECO:0000313" key="12">
    <source>
        <dbReference type="Proteomes" id="UP000244920"/>
    </source>
</evidence>
<dbReference type="Proteomes" id="UP000244920">
    <property type="component" value="Chromosome"/>
</dbReference>
<comment type="subcellular location">
    <subcellularLocation>
        <location evidence="1">Cell outer membrane</location>
        <topology evidence="1">Multi-pass membrane protein</topology>
    </subcellularLocation>
</comment>
<feature type="chain" id="PRO_5016128241" evidence="8">
    <location>
        <begin position="25"/>
        <end position="503"/>
    </location>
</feature>